<gene>
    <name evidence="2" type="ORF">NDU88_007007</name>
</gene>
<feature type="region of interest" description="Disordered" evidence="1">
    <location>
        <begin position="42"/>
        <end position="98"/>
    </location>
</feature>
<protein>
    <submittedName>
        <fullName evidence="2">Uncharacterized protein</fullName>
    </submittedName>
</protein>
<proteinExistence type="predicted"/>
<accession>A0AAV7QQ95</accession>
<dbReference type="Proteomes" id="UP001066276">
    <property type="component" value="Chromosome 6"/>
</dbReference>
<evidence type="ECO:0000256" key="1">
    <source>
        <dbReference type="SAM" id="MobiDB-lite"/>
    </source>
</evidence>
<reference evidence="2" key="1">
    <citation type="journal article" date="2022" name="bioRxiv">
        <title>Sequencing and chromosome-scale assembly of the giantPleurodeles waltlgenome.</title>
        <authorList>
            <person name="Brown T."/>
            <person name="Elewa A."/>
            <person name="Iarovenko S."/>
            <person name="Subramanian E."/>
            <person name="Araus A.J."/>
            <person name="Petzold A."/>
            <person name="Susuki M."/>
            <person name="Suzuki K.-i.T."/>
            <person name="Hayashi T."/>
            <person name="Toyoda A."/>
            <person name="Oliveira C."/>
            <person name="Osipova E."/>
            <person name="Leigh N.D."/>
            <person name="Simon A."/>
            <person name="Yun M.H."/>
        </authorList>
    </citation>
    <scope>NUCLEOTIDE SEQUENCE</scope>
    <source>
        <strain evidence="2">20211129_DDA</strain>
        <tissue evidence="2">Liver</tissue>
    </source>
</reference>
<name>A0AAV7QQ95_PLEWA</name>
<evidence type="ECO:0000313" key="3">
    <source>
        <dbReference type="Proteomes" id="UP001066276"/>
    </source>
</evidence>
<comment type="caution">
    <text evidence="2">The sequence shown here is derived from an EMBL/GenBank/DDBJ whole genome shotgun (WGS) entry which is preliminary data.</text>
</comment>
<organism evidence="2 3">
    <name type="scientific">Pleurodeles waltl</name>
    <name type="common">Iberian ribbed newt</name>
    <dbReference type="NCBI Taxonomy" id="8319"/>
    <lineage>
        <taxon>Eukaryota</taxon>
        <taxon>Metazoa</taxon>
        <taxon>Chordata</taxon>
        <taxon>Craniata</taxon>
        <taxon>Vertebrata</taxon>
        <taxon>Euteleostomi</taxon>
        <taxon>Amphibia</taxon>
        <taxon>Batrachia</taxon>
        <taxon>Caudata</taxon>
        <taxon>Salamandroidea</taxon>
        <taxon>Salamandridae</taxon>
        <taxon>Pleurodelinae</taxon>
        <taxon>Pleurodeles</taxon>
    </lineage>
</organism>
<keyword evidence="3" id="KW-1185">Reference proteome</keyword>
<evidence type="ECO:0000313" key="2">
    <source>
        <dbReference type="EMBL" id="KAJ1140658.1"/>
    </source>
</evidence>
<dbReference type="EMBL" id="JANPWB010000010">
    <property type="protein sequence ID" value="KAJ1140658.1"/>
    <property type="molecule type" value="Genomic_DNA"/>
</dbReference>
<sequence length="148" mass="16167">MLVGSVLPLWQRSIGKEEGAGGIPAGCWLREPQMSRCQGAGRGLEACRRPQACSPRSARRLRGGRSPRVTDVGRSSSPAPMPAPAALMGPSERPKHRRHRRVAHRRAELGSQAAIMLMLDFDIPMREKDPTNPALDFLLPVLLLGFIS</sequence>
<dbReference type="AlphaFoldDB" id="A0AAV7QQ95"/>